<protein>
    <submittedName>
        <fullName evidence="2">Alpha/beta hydrolase</fullName>
    </submittedName>
</protein>
<evidence type="ECO:0000259" key="1">
    <source>
        <dbReference type="Pfam" id="PF12697"/>
    </source>
</evidence>
<proteinExistence type="predicted"/>
<accession>A0ABQ6FC07</accession>
<dbReference type="SUPFAM" id="SSF53474">
    <property type="entry name" value="alpha/beta-Hydrolases"/>
    <property type="match status" value="1"/>
</dbReference>
<dbReference type="InterPro" id="IPR050228">
    <property type="entry name" value="Carboxylesterase_BioH"/>
</dbReference>
<name>A0ABQ6FC07_9RHOO</name>
<evidence type="ECO:0000313" key="2">
    <source>
        <dbReference type="EMBL" id="GLT23140.1"/>
    </source>
</evidence>
<organism evidence="2 3">
    <name type="scientific">Zoogloea oryzae</name>
    <dbReference type="NCBI Taxonomy" id="310767"/>
    <lineage>
        <taxon>Bacteria</taxon>
        <taxon>Pseudomonadati</taxon>
        <taxon>Pseudomonadota</taxon>
        <taxon>Betaproteobacteria</taxon>
        <taxon>Rhodocyclales</taxon>
        <taxon>Zoogloeaceae</taxon>
        <taxon>Zoogloea</taxon>
    </lineage>
</organism>
<keyword evidence="2" id="KW-0378">Hydrolase</keyword>
<dbReference type="RefSeq" id="WP_284188360.1">
    <property type="nucleotide sequence ID" value="NZ_BSPX01000039.1"/>
</dbReference>
<dbReference type="EMBL" id="BSPX01000039">
    <property type="protein sequence ID" value="GLT23140.1"/>
    <property type="molecule type" value="Genomic_DNA"/>
</dbReference>
<comment type="caution">
    <text evidence="2">The sequence shown here is derived from an EMBL/GenBank/DDBJ whole genome shotgun (WGS) entry which is preliminary data.</text>
</comment>
<dbReference type="Proteomes" id="UP001157167">
    <property type="component" value="Unassembled WGS sequence"/>
</dbReference>
<evidence type="ECO:0000313" key="3">
    <source>
        <dbReference type="Proteomes" id="UP001157167"/>
    </source>
</evidence>
<sequence>MSVHSLAVHHHPSARPNGRPPLLFVHGAYTNAQCWQLHFVPFFNERGFDCYALDLSGHGESSGHDRIDDFGLDDYADDVARAVAGLPALPVLIGHSMGTQVVERYLTSGGEAAGVVLMAPVPPSGTGGSASRLALTRPDFFEELPNAVSGRPTEATFQVMTDIYFSPEMPHQELVAFLPMMERESDRAVAEMVALPFLRTGRRPAIPALVMGGGVDAVFPPSMLFFTTLAWRAKSVTVPGCGHMLMLDRPWPQAAEALAGWLETTFQTRSSIT</sequence>
<dbReference type="GO" id="GO:0016787">
    <property type="term" value="F:hydrolase activity"/>
    <property type="evidence" value="ECO:0007669"/>
    <property type="project" value="UniProtKB-KW"/>
</dbReference>
<dbReference type="PANTHER" id="PTHR43194:SF2">
    <property type="entry name" value="PEROXISOMAL MEMBRANE PROTEIN LPX1"/>
    <property type="match status" value="1"/>
</dbReference>
<gene>
    <name evidence="2" type="ORF">GCM10007933_26030</name>
</gene>
<keyword evidence="3" id="KW-1185">Reference proteome</keyword>
<dbReference type="Gene3D" id="3.40.50.1820">
    <property type="entry name" value="alpha/beta hydrolase"/>
    <property type="match status" value="1"/>
</dbReference>
<feature type="domain" description="AB hydrolase-1" evidence="1">
    <location>
        <begin position="22"/>
        <end position="255"/>
    </location>
</feature>
<dbReference type="PANTHER" id="PTHR43194">
    <property type="entry name" value="HYDROLASE ALPHA/BETA FOLD FAMILY"/>
    <property type="match status" value="1"/>
</dbReference>
<reference evidence="3" key="1">
    <citation type="journal article" date="2019" name="Int. J. Syst. Evol. Microbiol.">
        <title>The Global Catalogue of Microorganisms (GCM) 10K type strain sequencing project: providing services to taxonomists for standard genome sequencing and annotation.</title>
        <authorList>
            <consortium name="The Broad Institute Genomics Platform"/>
            <consortium name="The Broad Institute Genome Sequencing Center for Infectious Disease"/>
            <person name="Wu L."/>
            <person name="Ma J."/>
        </authorList>
    </citation>
    <scope>NUCLEOTIDE SEQUENCE [LARGE SCALE GENOMIC DNA]</scope>
    <source>
        <strain evidence="3">NBRC 102407</strain>
    </source>
</reference>
<dbReference type="InterPro" id="IPR000073">
    <property type="entry name" value="AB_hydrolase_1"/>
</dbReference>
<dbReference type="Pfam" id="PF12697">
    <property type="entry name" value="Abhydrolase_6"/>
    <property type="match status" value="1"/>
</dbReference>
<dbReference type="InterPro" id="IPR029058">
    <property type="entry name" value="AB_hydrolase_fold"/>
</dbReference>